<dbReference type="PANTHER" id="PTHR43617">
    <property type="entry name" value="L-AMINO ACID N-ACETYLTRANSFERASE"/>
    <property type="match status" value="1"/>
</dbReference>
<feature type="domain" description="N-acetyltransferase" evidence="1">
    <location>
        <begin position="14"/>
        <end position="147"/>
    </location>
</feature>
<dbReference type="PANTHER" id="PTHR43617:SF20">
    <property type="entry name" value="N-ALPHA-ACETYLTRANSFERASE RIMI"/>
    <property type="match status" value="1"/>
</dbReference>
<gene>
    <name evidence="2" type="ORF">TMPK1_17000</name>
</gene>
<sequence length="149" mass="16762">MFQLADYDAAIAPSEIARIWHTAWRDRNPTLAPQITLDNMTERAARFLAEGRWTVRVARLDGMLVGFCAVAKAEKLLDQLFILPSAQGRGIGSALLREAQANHPDGLQMRVQLTNHDALRLYARHGFVEYGRETHPVMGVEMALLRWPA</sequence>
<name>A0A8S8X7W9_9PROT</name>
<dbReference type="CDD" id="cd04301">
    <property type="entry name" value="NAT_SF"/>
    <property type="match status" value="1"/>
</dbReference>
<dbReference type="SUPFAM" id="SSF55729">
    <property type="entry name" value="Acyl-CoA N-acyltransferases (Nat)"/>
    <property type="match status" value="1"/>
</dbReference>
<dbReference type="AlphaFoldDB" id="A0A8S8X7W9"/>
<dbReference type="Gene3D" id="3.40.630.30">
    <property type="match status" value="1"/>
</dbReference>
<evidence type="ECO:0000313" key="3">
    <source>
        <dbReference type="Proteomes" id="UP000681075"/>
    </source>
</evidence>
<reference evidence="2" key="1">
    <citation type="submission" date="2021-02" db="EMBL/GenBank/DDBJ databases">
        <title>Genome sequence of Rhodospirillales sp. strain TMPK1 isolated from soil.</title>
        <authorList>
            <person name="Nakai R."/>
            <person name="Kusada H."/>
            <person name="Tamaki H."/>
        </authorList>
    </citation>
    <scope>NUCLEOTIDE SEQUENCE</scope>
    <source>
        <strain evidence="2">TMPK1</strain>
    </source>
</reference>
<accession>A0A8S8X7W9</accession>
<protein>
    <submittedName>
        <fullName evidence="2">N-acetyltransferase</fullName>
    </submittedName>
</protein>
<evidence type="ECO:0000313" key="2">
    <source>
        <dbReference type="EMBL" id="GIL39463.1"/>
    </source>
</evidence>
<keyword evidence="3" id="KW-1185">Reference proteome</keyword>
<comment type="caution">
    <text evidence="2">The sequence shown here is derived from an EMBL/GenBank/DDBJ whole genome shotgun (WGS) entry which is preliminary data.</text>
</comment>
<dbReference type="Pfam" id="PF13508">
    <property type="entry name" value="Acetyltransf_7"/>
    <property type="match status" value="1"/>
</dbReference>
<dbReference type="RefSeq" id="WP_420242567.1">
    <property type="nucleotide sequence ID" value="NZ_BOPV01000001.1"/>
</dbReference>
<dbReference type="InterPro" id="IPR016181">
    <property type="entry name" value="Acyl_CoA_acyltransferase"/>
</dbReference>
<dbReference type="InterPro" id="IPR050276">
    <property type="entry name" value="MshD_Acetyltransferase"/>
</dbReference>
<proteinExistence type="predicted"/>
<dbReference type="InterPro" id="IPR000182">
    <property type="entry name" value="GNAT_dom"/>
</dbReference>
<dbReference type="EMBL" id="BOPV01000001">
    <property type="protein sequence ID" value="GIL39463.1"/>
    <property type="molecule type" value="Genomic_DNA"/>
</dbReference>
<organism evidence="2 3">
    <name type="scientific">Roseiterribacter gracilis</name>
    <dbReference type="NCBI Taxonomy" id="2812848"/>
    <lineage>
        <taxon>Bacteria</taxon>
        <taxon>Pseudomonadati</taxon>
        <taxon>Pseudomonadota</taxon>
        <taxon>Alphaproteobacteria</taxon>
        <taxon>Rhodospirillales</taxon>
        <taxon>Roseiterribacteraceae</taxon>
        <taxon>Roseiterribacter</taxon>
    </lineage>
</organism>
<dbReference type="PROSITE" id="PS51186">
    <property type="entry name" value="GNAT"/>
    <property type="match status" value="1"/>
</dbReference>
<dbReference type="GO" id="GO:0016747">
    <property type="term" value="F:acyltransferase activity, transferring groups other than amino-acyl groups"/>
    <property type="evidence" value="ECO:0007669"/>
    <property type="project" value="InterPro"/>
</dbReference>
<evidence type="ECO:0000259" key="1">
    <source>
        <dbReference type="PROSITE" id="PS51186"/>
    </source>
</evidence>
<dbReference type="Proteomes" id="UP000681075">
    <property type="component" value="Unassembled WGS sequence"/>
</dbReference>